<dbReference type="InterPro" id="IPR041215">
    <property type="entry name" value="FlgO_dom"/>
</dbReference>
<proteinExistence type="predicted"/>
<dbReference type="EMBL" id="SLXH01000014">
    <property type="protein sequence ID" value="TCP17091.1"/>
    <property type="molecule type" value="Genomic_DNA"/>
</dbReference>
<reference evidence="3 4" key="1">
    <citation type="submission" date="2019-03" db="EMBL/GenBank/DDBJ databases">
        <title>Genomic Encyclopedia of Type Strains, Phase IV (KMG-IV): sequencing the most valuable type-strain genomes for metagenomic binning, comparative biology and taxonomic classification.</title>
        <authorList>
            <person name="Goeker M."/>
        </authorList>
    </citation>
    <scope>NUCLEOTIDE SEQUENCE [LARGE SCALE GENOMIC DNA]</scope>
    <source>
        <strain evidence="3 4">DSM 1837</strain>
    </source>
</reference>
<dbReference type="AlphaFoldDB" id="A0A4R2N813"/>
<dbReference type="Pfam" id="PF17680">
    <property type="entry name" value="FlgO"/>
    <property type="match status" value="1"/>
</dbReference>
<feature type="domain" description="FlgO" evidence="2">
    <location>
        <begin position="45"/>
        <end position="174"/>
    </location>
</feature>
<gene>
    <name evidence="3" type="ORF">EV674_11446</name>
</gene>
<name>A0A4R2N813_9BURK</name>
<feature type="chain" id="PRO_5020277968" description="FlgO domain-containing protein" evidence="1">
    <location>
        <begin position="23"/>
        <end position="184"/>
    </location>
</feature>
<dbReference type="Proteomes" id="UP000295182">
    <property type="component" value="Unassembled WGS sequence"/>
</dbReference>
<feature type="signal peptide" evidence="1">
    <location>
        <begin position="1"/>
        <end position="22"/>
    </location>
</feature>
<evidence type="ECO:0000313" key="4">
    <source>
        <dbReference type="Proteomes" id="UP000295182"/>
    </source>
</evidence>
<keyword evidence="1" id="KW-0732">Signal</keyword>
<dbReference type="PROSITE" id="PS51257">
    <property type="entry name" value="PROKAR_LIPOPROTEIN"/>
    <property type="match status" value="1"/>
</dbReference>
<protein>
    <recommendedName>
        <fullName evidence="2">FlgO domain-containing protein</fullName>
    </recommendedName>
</protein>
<organism evidence="3 4">
    <name type="scientific">Simplicispira metamorpha</name>
    <dbReference type="NCBI Taxonomy" id="80881"/>
    <lineage>
        <taxon>Bacteria</taxon>
        <taxon>Pseudomonadati</taxon>
        <taxon>Pseudomonadota</taxon>
        <taxon>Betaproteobacteria</taxon>
        <taxon>Burkholderiales</taxon>
        <taxon>Comamonadaceae</taxon>
        <taxon>Simplicispira</taxon>
    </lineage>
</organism>
<dbReference type="RefSeq" id="WP_119013972.1">
    <property type="nucleotide sequence ID" value="NZ_QXNC01000025.1"/>
</dbReference>
<evidence type="ECO:0000313" key="3">
    <source>
        <dbReference type="EMBL" id="TCP17091.1"/>
    </source>
</evidence>
<dbReference type="OrthoDB" id="8479562at2"/>
<keyword evidence="4" id="KW-1185">Reference proteome</keyword>
<sequence length="184" mass="19662">MKSFALLAALTATVLAGCANNAAPVRVEPTYQEAAASPFLQSSREAIARLTDGFDMSALGGGPVLVATVVNVNDLSRSAPLGRTLSEQYASHMAAAGFNVKEIKLRGDVFVKEGAGELLLSREIKDIARSHNASMVLVGTYSAAASFTYVSLKLVRTEDSRIVRGHDYALPNDRDVQRLLQVPR</sequence>
<comment type="caution">
    <text evidence="3">The sequence shown here is derived from an EMBL/GenBank/DDBJ whole genome shotgun (WGS) entry which is preliminary data.</text>
</comment>
<evidence type="ECO:0000256" key="1">
    <source>
        <dbReference type="SAM" id="SignalP"/>
    </source>
</evidence>
<accession>A0A4R2N813</accession>
<evidence type="ECO:0000259" key="2">
    <source>
        <dbReference type="Pfam" id="PF17680"/>
    </source>
</evidence>